<dbReference type="EMBL" id="FQYP01000002">
    <property type="protein sequence ID" value="SHI61017.1"/>
    <property type="molecule type" value="Genomic_DNA"/>
</dbReference>
<dbReference type="InterPro" id="IPR048136">
    <property type="entry name" value="STM3941-like"/>
</dbReference>
<organism evidence="2 3">
    <name type="scientific">Aquimarina spongiae</name>
    <dbReference type="NCBI Taxonomy" id="570521"/>
    <lineage>
        <taxon>Bacteria</taxon>
        <taxon>Pseudomonadati</taxon>
        <taxon>Bacteroidota</taxon>
        <taxon>Flavobacteriia</taxon>
        <taxon>Flavobacteriales</taxon>
        <taxon>Flavobacteriaceae</taxon>
        <taxon>Aquimarina</taxon>
    </lineage>
</organism>
<dbReference type="STRING" id="570521.SAMN04488508_102142"/>
<proteinExistence type="predicted"/>
<keyword evidence="1" id="KW-0472">Membrane</keyword>
<evidence type="ECO:0000256" key="1">
    <source>
        <dbReference type="SAM" id="Phobius"/>
    </source>
</evidence>
<sequence length="158" mass="18071">MLLCSIFVVLGIWLLTTDAPRWVSWLGIGFFGLGYPVGTYNLLDRRPQIIINTIGVFDRTAHNEFINWELIQDAYPISISGQEFVCLVIDEQFKPSHKQSRFKRNVVRWNEALGAQELNLNLSQVKVDAVKLTYLIVAMIQAEVDHREQLLKTLLSPA</sequence>
<protein>
    <submittedName>
        <fullName evidence="2">Uncharacterized protein</fullName>
    </submittedName>
</protein>
<accession>A0A1M6CJ47</accession>
<keyword evidence="1" id="KW-1133">Transmembrane helix</keyword>
<evidence type="ECO:0000313" key="3">
    <source>
        <dbReference type="Proteomes" id="UP000184432"/>
    </source>
</evidence>
<dbReference type="NCBIfam" id="NF041635">
    <property type="entry name" value="STM3941_fam"/>
    <property type="match status" value="1"/>
</dbReference>
<evidence type="ECO:0000313" key="2">
    <source>
        <dbReference type="EMBL" id="SHI61017.1"/>
    </source>
</evidence>
<dbReference type="Proteomes" id="UP000184432">
    <property type="component" value="Unassembled WGS sequence"/>
</dbReference>
<feature type="transmembrane region" description="Helical" evidence="1">
    <location>
        <begin position="24"/>
        <end position="43"/>
    </location>
</feature>
<keyword evidence="1" id="KW-0812">Transmembrane</keyword>
<name>A0A1M6CJ47_9FLAO</name>
<reference evidence="3" key="1">
    <citation type="submission" date="2016-11" db="EMBL/GenBank/DDBJ databases">
        <authorList>
            <person name="Varghese N."/>
            <person name="Submissions S."/>
        </authorList>
    </citation>
    <scope>NUCLEOTIDE SEQUENCE [LARGE SCALE GENOMIC DNA]</scope>
    <source>
        <strain evidence="3">DSM 22623</strain>
    </source>
</reference>
<dbReference type="AlphaFoldDB" id="A0A1M6CJ47"/>
<keyword evidence="3" id="KW-1185">Reference proteome</keyword>
<gene>
    <name evidence="2" type="ORF">SAMN04488508_102142</name>
</gene>